<dbReference type="EnsemblPlants" id="TuG1812G0200005467.01.T03">
    <property type="protein sequence ID" value="TuG1812G0200005467.01.T03"/>
    <property type="gene ID" value="TuG1812G0200005467.01"/>
</dbReference>
<accession>A0A8R7PL01</accession>
<dbReference type="AlphaFoldDB" id="A0A8R7PL01"/>
<dbReference type="Proteomes" id="UP000015106">
    <property type="component" value="Chromosome 2"/>
</dbReference>
<dbReference type="InterPro" id="IPR036041">
    <property type="entry name" value="Ribosome-inact_prot_sf"/>
</dbReference>
<dbReference type="Gramene" id="TuG1812G0200005467.01.T03">
    <property type="protein sequence ID" value="TuG1812G0200005467.01.T03"/>
    <property type="gene ID" value="TuG1812G0200005467.01"/>
</dbReference>
<evidence type="ECO:0000313" key="3">
    <source>
        <dbReference type="Proteomes" id="UP000015106"/>
    </source>
</evidence>
<proteinExistence type="predicted"/>
<feature type="compositionally biased region" description="Gly residues" evidence="1">
    <location>
        <begin position="1"/>
        <end position="13"/>
    </location>
</feature>
<evidence type="ECO:0000256" key="1">
    <source>
        <dbReference type="SAM" id="MobiDB-lite"/>
    </source>
</evidence>
<reference evidence="2" key="2">
    <citation type="submission" date="2018-03" db="EMBL/GenBank/DDBJ databases">
        <title>The Triticum urartu genome reveals the dynamic nature of wheat genome evolution.</title>
        <authorList>
            <person name="Ling H."/>
            <person name="Ma B."/>
            <person name="Shi X."/>
            <person name="Liu H."/>
            <person name="Dong L."/>
            <person name="Sun H."/>
            <person name="Cao Y."/>
            <person name="Gao Q."/>
            <person name="Zheng S."/>
            <person name="Li Y."/>
            <person name="Yu Y."/>
            <person name="Du H."/>
            <person name="Qi M."/>
            <person name="Li Y."/>
            <person name="Yu H."/>
            <person name="Cui Y."/>
            <person name="Wang N."/>
            <person name="Chen C."/>
            <person name="Wu H."/>
            <person name="Zhao Y."/>
            <person name="Zhang J."/>
            <person name="Li Y."/>
            <person name="Zhou W."/>
            <person name="Zhang B."/>
            <person name="Hu W."/>
            <person name="Eijk M."/>
            <person name="Tang J."/>
            <person name="Witsenboer H."/>
            <person name="Zhao S."/>
            <person name="Li Z."/>
            <person name="Zhang A."/>
            <person name="Wang D."/>
            <person name="Liang C."/>
        </authorList>
    </citation>
    <scope>NUCLEOTIDE SEQUENCE [LARGE SCALE GENOMIC DNA]</scope>
    <source>
        <strain evidence="2">cv. G1812</strain>
    </source>
</reference>
<reference evidence="2" key="3">
    <citation type="submission" date="2022-06" db="UniProtKB">
        <authorList>
            <consortium name="EnsemblPlants"/>
        </authorList>
    </citation>
    <scope>IDENTIFICATION</scope>
</reference>
<dbReference type="GO" id="GO:0017148">
    <property type="term" value="P:negative regulation of translation"/>
    <property type="evidence" value="ECO:0007669"/>
    <property type="project" value="InterPro"/>
</dbReference>
<dbReference type="SUPFAM" id="SSF56371">
    <property type="entry name" value="Ribosome inactivating proteins (RIP)"/>
    <property type="match status" value="1"/>
</dbReference>
<keyword evidence="3" id="KW-1185">Reference proteome</keyword>
<evidence type="ECO:0000313" key="2">
    <source>
        <dbReference type="EnsemblPlants" id="TuG1812G0200005467.01.T03"/>
    </source>
</evidence>
<feature type="region of interest" description="Disordered" evidence="1">
    <location>
        <begin position="1"/>
        <end position="33"/>
    </location>
</feature>
<protein>
    <submittedName>
        <fullName evidence="2">Uncharacterized protein</fullName>
    </submittedName>
</protein>
<sequence>MVVGRAAGGATGGGKKKDKFAGGGASSSLTREEREDMLDALIEKEVQKRMNKFKGKRRDKFELSVEDAGLRLKIAKEEQTSLSTLPRFELDIDCDILEYINLLKDRMFHHRTRGSYYFGGGVVATPPMGDDETFNMIEFMETTQRGSKRSVMQCIFCDNDLYYQLFRATPEKDEDRYTKGNFYRLGGAKRVFPESLFGELKDLEGAPESYHDVEQIAVYANVFRKMVEKVKKLKKETAKKFDPDRLPLVQLPIVAVCESERFPAVLRFTTGNFYSSTPQHVTSTLRELVHNWGRKSFNEARANLHNTVRAVSTLELDFRGPDGHFGLKKLLGVGGCVHVLKFEFDDVICIIMRARHDARGAIREIRAKLDISTAGADVELAGADAKKVISSHERKEAQTRELAGVRAEADDAARADVKKTQAKVSVLTRELAGVRAEADDAARADVKKTQAKVSVLTPSDGADVNELQTKVPVPTTSRSLVELAGADAKKVISSHERKEAQTRAVPPDEVEWARWQKCRRAGLKVMDLLME</sequence>
<name>A0A8R7PL01_TRIUA</name>
<dbReference type="GO" id="GO:0030598">
    <property type="term" value="F:rRNA N-glycosylase activity"/>
    <property type="evidence" value="ECO:0007669"/>
    <property type="project" value="InterPro"/>
</dbReference>
<reference evidence="3" key="1">
    <citation type="journal article" date="2013" name="Nature">
        <title>Draft genome of the wheat A-genome progenitor Triticum urartu.</title>
        <authorList>
            <person name="Ling H.Q."/>
            <person name="Zhao S."/>
            <person name="Liu D."/>
            <person name="Wang J."/>
            <person name="Sun H."/>
            <person name="Zhang C."/>
            <person name="Fan H."/>
            <person name="Li D."/>
            <person name="Dong L."/>
            <person name="Tao Y."/>
            <person name="Gao C."/>
            <person name="Wu H."/>
            <person name="Li Y."/>
            <person name="Cui Y."/>
            <person name="Guo X."/>
            <person name="Zheng S."/>
            <person name="Wang B."/>
            <person name="Yu K."/>
            <person name="Liang Q."/>
            <person name="Yang W."/>
            <person name="Lou X."/>
            <person name="Chen J."/>
            <person name="Feng M."/>
            <person name="Jian J."/>
            <person name="Zhang X."/>
            <person name="Luo G."/>
            <person name="Jiang Y."/>
            <person name="Liu J."/>
            <person name="Wang Z."/>
            <person name="Sha Y."/>
            <person name="Zhang B."/>
            <person name="Wu H."/>
            <person name="Tang D."/>
            <person name="Shen Q."/>
            <person name="Xue P."/>
            <person name="Zou S."/>
            <person name="Wang X."/>
            <person name="Liu X."/>
            <person name="Wang F."/>
            <person name="Yang Y."/>
            <person name="An X."/>
            <person name="Dong Z."/>
            <person name="Zhang K."/>
            <person name="Zhang X."/>
            <person name="Luo M.C."/>
            <person name="Dvorak J."/>
            <person name="Tong Y."/>
            <person name="Wang J."/>
            <person name="Yang H."/>
            <person name="Li Z."/>
            <person name="Wang D."/>
            <person name="Zhang A."/>
            <person name="Wang J."/>
        </authorList>
    </citation>
    <scope>NUCLEOTIDE SEQUENCE</scope>
    <source>
        <strain evidence="3">cv. G1812</strain>
    </source>
</reference>
<organism evidence="2 3">
    <name type="scientific">Triticum urartu</name>
    <name type="common">Red wild einkorn</name>
    <name type="synonym">Crithodium urartu</name>
    <dbReference type="NCBI Taxonomy" id="4572"/>
    <lineage>
        <taxon>Eukaryota</taxon>
        <taxon>Viridiplantae</taxon>
        <taxon>Streptophyta</taxon>
        <taxon>Embryophyta</taxon>
        <taxon>Tracheophyta</taxon>
        <taxon>Spermatophyta</taxon>
        <taxon>Magnoliopsida</taxon>
        <taxon>Liliopsida</taxon>
        <taxon>Poales</taxon>
        <taxon>Poaceae</taxon>
        <taxon>BOP clade</taxon>
        <taxon>Pooideae</taxon>
        <taxon>Triticodae</taxon>
        <taxon>Triticeae</taxon>
        <taxon>Triticinae</taxon>
        <taxon>Triticum</taxon>
    </lineage>
</organism>
<gene>
    <name evidence="2" type="primary">LOC125539971</name>
</gene>